<organism evidence="14 15">
    <name type="scientific">Amniculicola lignicola CBS 123094</name>
    <dbReference type="NCBI Taxonomy" id="1392246"/>
    <lineage>
        <taxon>Eukaryota</taxon>
        <taxon>Fungi</taxon>
        <taxon>Dikarya</taxon>
        <taxon>Ascomycota</taxon>
        <taxon>Pezizomycotina</taxon>
        <taxon>Dothideomycetes</taxon>
        <taxon>Pleosporomycetidae</taxon>
        <taxon>Pleosporales</taxon>
        <taxon>Amniculicolaceae</taxon>
        <taxon>Amniculicola</taxon>
    </lineage>
</organism>
<comment type="subcellular location">
    <subcellularLocation>
        <location evidence="2">Membrane</location>
    </subcellularLocation>
</comment>
<name>A0A6A5W414_9PLEO</name>
<evidence type="ECO:0000256" key="10">
    <source>
        <dbReference type="ARBA" id="ARBA00023004"/>
    </source>
</evidence>
<evidence type="ECO:0000256" key="9">
    <source>
        <dbReference type="ARBA" id="ARBA00023002"/>
    </source>
</evidence>
<sequence length="503" mass="58033">MFSLRGPMNLSFFDDCYKTMKIDIPTTRYAWIIHAVVWIVSPLLTHVRSFFAECIEGFEWLFRGPELLEKRYVHGTPFRVRTRTRLYHLFSSREHIEEISRANEDNLSLVAIAEEVFQPQHTMNGIELNRLGLQRRILRTISLKLGHYQNPITDLVRMELSRALSGGPSTNGWRDVEIFTLTQKVVTRANTHTFYGQNFTDDASFLEAALQYPRDVFVAAEVLRCVPKAFAGPACWLATRGHKASKHLTAKLIPMIERRIACENSGATAEQKDYVQHVIDLYPDTVEDRAHRIVEQTLALWFASVHQPAITLYYALLDICEYPEVREQLLAEIHANRNPDGSIHLDKLILLDSFLKESARLNTSESISLRRKALRPFTFKDGTHVGAGDWACIPQRPIMRDPLIYSRPDTFDLHRFLPKGDDASGSKQRARFTDLNPMYPIWGLGRQACPGRFYASFITKLVLVEMLSNYDFKMDAVPAQRYFSWRSSLIPRPRLQFQLRQNI</sequence>
<dbReference type="EMBL" id="ML977624">
    <property type="protein sequence ID" value="KAF1996570.1"/>
    <property type="molecule type" value="Genomic_DNA"/>
</dbReference>
<reference evidence="14" key="1">
    <citation type="journal article" date="2020" name="Stud. Mycol.">
        <title>101 Dothideomycetes genomes: a test case for predicting lifestyles and emergence of pathogens.</title>
        <authorList>
            <person name="Haridas S."/>
            <person name="Albert R."/>
            <person name="Binder M."/>
            <person name="Bloem J."/>
            <person name="Labutti K."/>
            <person name="Salamov A."/>
            <person name="Andreopoulos B."/>
            <person name="Baker S."/>
            <person name="Barry K."/>
            <person name="Bills G."/>
            <person name="Bluhm B."/>
            <person name="Cannon C."/>
            <person name="Castanera R."/>
            <person name="Culley D."/>
            <person name="Daum C."/>
            <person name="Ezra D."/>
            <person name="Gonzalez J."/>
            <person name="Henrissat B."/>
            <person name="Kuo A."/>
            <person name="Liang C."/>
            <person name="Lipzen A."/>
            <person name="Lutzoni F."/>
            <person name="Magnuson J."/>
            <person name="Mondo S."/>
            <person name="Nolan M."/>
            <person name="Ohm R."/>
            <person name="Pangilinan J."/>
            <person name="Park H.-J."/>
            <person name="Ramirez L."/>
            <person name="Alfaro M."/>
            <person name="Sun H."/>
            <person name="Tritt A."/>
            <person name="Yoshinaga Y."/>
            <person name="Zwiers L.-H."/>
            <person name="Turgeon B."/>
            <person name="Goodwin S."/>
            <person name="Spatafora J."/>
            <person name="Crous P."/>
            <person name="Grigoriev I."/>
        </authorList>
    </citation>
    <scope>NUCLEOTIDE SEQUENCE</scope>
    <source>
        <strain evidence="14">CBS 123094</strain>
    </source>
</reference>
<evidence type="ECO:0000256" key="3">
    <source>
        <dbReference type="ARBA" id="ARBA00004685"/>
    </source>
</evidence>
<dbReference type="GO" id="GO:0016020">
    <property type="term" value="C:membrane"/>
    <property type="evidence" value="ECO:0007669"/>
    <property type="project" value="UniProtKB-SubCell"/>
</dbReference>
<proteinExistence type="inferred from homology"/>
<dbReference type="CDD" id="cd11041">
    <property type="entry name" value="CYP503A1-like"/>
    <property type="match status" value="1"/>
</dbReference>
<evidence type="ECO:0000256" key="11">
    <source>
        <dbReference type="ARBA" id="ARBA00023033"/>
    </source>
</evidence>
<evidence type="ECO:0000256" key="8">
    <source>
        <dbReference type="ARBA" id="ARBA00022989"/>
    </source>
</evidence>
<accession>A0A6A5W414</accession>
<keyword evidence="15" id="KW-1185">Reference proteome</keyword>
<gene>
    <name evidence="14" type="ORF">P154DRAFT_623173</name>
</gene>
<comment type="pathway">
    <text evidence="3">Mycotoxin biosynthesis.</text>
</comment>
<evidence type="ECO:0000256" key="7">
    <source>
        <dbReference type="ARBA" id="ARBA00022723"/>
    </source>
</evidence>
<dbReference type="OrthoDB" id="1844152at2759"/>
<evidence type="ECO:0000256" key="13">
    <source>
        <dbReference type="PIRSR" id="PIRSR602403-1"/>
    </source>
</evidence>
<evidence type="ECO:0000256" key="4">
    <source>
        <dbReference type="ARBA" id="ARBA00010617"/>
    </source>
</evidence>
<dbReference type="InterPro" id="IPR001128">
    <property type="entry name" value="Cyt_P450"/>
</dbReference>
<evidence type="ECO:0000313" key="15">
    <source>
        <dbReference type="Proteomes" id="UP000799779"/>
    </source>
</evidence>
<protein>
    <submittedName>
        <fullName evidence="14">Cytochrome P450</fullName>
    </submittedName>
</protein>
<dbReference type="AlphaFoldDB" id="A0A6A5W414"/>
<evidence type="ECO:0000256" key="6">
    <source>
        <dbReference type="ARBA" id="ARBA00022692"/>
    </source>
</evidence>
<keyword evidence="9" id="KW-0560">Oxidoreductase</keyword>
<dbReference type="InterPro" id="IPR002403">
    <property type="entry name" value="Cyt_P450_E_grp-IV"/>
</dbReference>
<dbReference type="PANTHER" id="PTHR46206:SF5">
    <property type="entry name" value="P450, PUTATIVE (EUROFUNG)-RELATED"/>
    <property type="match status" value="1"/>
</dbReference>
<feature type="binding site" description="axial binding residue" evidence="13">
    <location>
        <position position="449"/>
    </location>
    <ligand>
        <name>heme</name>
        <dbReference type="ChEBI" id="CHEBI:30413"/>
    </ligand>
    <ligandPart>
        <name>Fe</name>
        <dbReference type="ChEBI" id="CHEBI:18248"/>
    </ligandPart>
</feature>
<evidence type="ECO:0000313" key="14">
    <source>
        <dbReference type="EMBL" id="KAF1996570.1"/>
    </source>
</evidence>
<dbReference type="Pfam" id="PF00067">
    <property type="entry name" value="p450"/>
    <property type="match status" value="1"/>
</dbReference>
<dbReference type="GO" id="GO:0016705">
    <property type="term" value="F:oxidoreductase activity, acting on paired donors, with incorporation or reduction of molecular oxygen"/>
    <property type="evidence" value="ECO:0007669"/>
    <property type="project" value="InterPro"/>
</dbReference>
<dbReference type="SUPFAM" id="SSF48264">
    <property type="entry name" value="Cytochrome P450"/>
    <property type="match status" value="1"/>
</dbReference>
<keyword evidence="11" id="KW-0503">Monooxygenase</keyword>
<dbReference type="PRINTS" id="PR00465">
    <property type="entry name" value="EP450IV"/>
</dbReference>
<keyword evidence="7 13" id="KW-0479">Metal-binding</keyword>
<dbReference type="InterPro" id="IPR036396">
    <property type="entry name" value="Cyt_P450_sf"/>
</dbReference>
<dbReference type="Gene3D" id="1.10.630.10">
    <property type="entry name" value="Cytochrome P450"/>
    <property type="match status" value="1"/>
</dbReference>
<dbReference type="PANTHER" id="PTHR46206">
    <property type="entry name" value="CYTOCHROME P450"/>
    <property type="match status" value="1"/>
</dbReference>
<dbReference type="Proteomes" id="UP000799779">
    <property type="component" value="Unassembled WGS sequence"/>
</dbReference>
<keyword evidence="12" id="KW-0472">Membrane</keyword>
<evidence type="ECO:0000256" key="12">
    <source>
        <dbReference type="ARBA" id="ARBA00023136"/>
    </source>
</evidence>
<dbReference type="GO" id="GO:0004497">
    <property type="term" value="F:monooxygenase activity"/>
    <property type="evidence" value="ECO:0007669"/>
    <property type="project" value="UniProtKB-KW"/>
</dbReference>
<evidence type="ECO:0000256" key="5">
    <source>
        <dbReference type="ARBA" id="ARBA00022617"/>
    </source>
</evidence>
<keyword evidence="10 13" id="KW-0408">Iron</keyword>
<comment type="cofactor">
    <cofactor evidence="1 13">
        <name>heme</name>
        <dbReference type="ChEBI" id="CHEBI:30413"/>
    </cofactor>
</comment>
<keyword evidence="8" id="KW-1133">Transmembrane helix</keyword>
<evidence type="ECO:0000256" key="2">
    <source>
        <dbReference type="ARBA" id="ARBA00004370"/>
    </source>
</evidence>
<keyword evidence="6" id="KW-0812">Transmembrane</keyword>
<evidence type="ECO:0000256" key="1">
    <source>
        <dbReference type="ARBA" id="ARBA00001971"/>
    </source>
</evidence>
<dbReference type="GO" id="GO:0020037">
    <property type="term" value="F:heme binding"/>
    <property type="evidence" value="ECO:0007669"/>
    <property type="project" value="InterPro"/>
</dbReference>
<comment type="similarity">
    <text evidence="4">Belongs to the cytochrome P450 family.</text>
</comment>
<keyword evidence="5 13" id="KW-0349">Heme</keyword>
<dbReference type="GO" id="GO:0005506">
    <property type="term" value="F:iron ion binding"/>
    <property type="evidence" value="ECO:0007669"/>
    <property type="project" value="InterPro"/>
</dbReference>